<keyword evidence="3" id="KW-1185">Reference proteome</keyword>
<gene>
    <name evidence="2" type="ORF">BpHYR1_039751</name>
</gene>
<comment type="caution">
    <text evidence="2">The sequence shown here is derived from an EMBL/GenBank/DDBJ whole genome shotgun (WGS) entry which is preliminary data.</text>
</comment>
<proteinExistence type="predicted"/>
<reference evidence="2 3" key="1">
    <citation type="journal article" date="2018" name="Sci. Rep.">
        <title>Genomic signatures of local adaptation to the degree of environmental predictability in rotifers.</title>
        <authorList>
            <person name="Franch-Gras L."/>
            <person name="Hahn C."/>
            <person name="Garcia-Roger E.M."/>
            <person name="Carmona M.J."/>
            <person name="Serra M."/>
            <person name="Gomez A."/>
        </authorList>
    </citation>
    <scope>NUCLEOTIDE SEQUENCE [LARGE SCALE GENOMIC DNA]</scope>
    <source>
        <strain evidence="2">HYR1</strain>
    </source>
</reference>
<dbReference type="AlphaFoldDB" id="A0A3M7QI66"/>
<feature type="region of interest" description="Disordered" evidence="1">
    <location>
        <begin position="13"/>
        <end position="42"/>
    </location>
</feature>
<evidence type="ECO:0000256" key="1">
    <source>
        <dbReference type="SAM" id="MobiDB-lite"/>
    </source>
</evidence>
<dbReference type="EMBL" id="REGN01006077">
    <property type="protein sequence ID" value="RNA10979.1"/>
    <property type="molecule type" value="Genomic_DNA"/>
</dbReference>
<protein>
    <submittedName>
        <fullName evidence="2">Uncharacterized protein</fullName>
    </submittedName>
</protein>
<evidence type="ECO:0000313" key="3">
    <source>
        <dbReference type="Proteomes" id="UP000276133"/>
    </source>
</evidence>
<dbReference type="Proteomes" id="UP000276133">
    <property type="component" value="Unassembled WGS sequence"/>
</dbReference>
<evidence type="ECO:0000313" key="2">
    <source>
        <dbReference type="EMBL" id="RNA10979.1"/>
    </source>
</evidence>
<feature type="compositionally biased region" description="Acidic residues" evidence="1">
    <location>
        <begin position="20"/>
        <end position="36"/>
    </location>
</feature>
<sequence length="42" mass="4679">MSKRASAKLALEQLTKANDADSDPSGESDYEEETFESETHLF</sequence>
<accession>A0A3M7QI66</accession>
<name>A0A3M7QI66_BRAPC</name>
<organism evidence="2 3">
    <name type="scientific">Brachionus plicatilis</name>
    <name type="common">Marine rotifer</name>
    <name type="synonym">Brachionus muelleri</name>
    <dbReference type="NCBI Taxonomy" id="10195"/>
    <lineage>
        <taxon>Eukaryota</taxon>
        <taxon>Metazoa</taxon>
        <taxon>Spiralia</taxon>
        <taxon>Gnathifera</taxon>
        <taxon>Rotifera</taxon>
        <taxon>Eurotatoria</taxon>
        <taxon>Monogononta</taxon>
        <taxon>Pseudotrocha</taxon>
        <taxon>Ploima</taxon>
        <taxon>Brachionidae</taxon>
        <taxon>Brachionus</taxon>
    </lineage>
</organism>
<feature type="non-terminal residue" evidence="2">
    <location>
        <position position="42"/>
    </location>
</feature>